<evidence type="ECO:0000256" key="6">
    <source>
        <dbReference type="ARBA" id="ARBA00022946"/>
    </source>
</evidence>
<keyword evidence="10" id="KW-0175">Coiled coil</keyword>
<keyword evidence="4" id="KW-0999">Mitochondrion inner membrane</keyword>
<dbReference type="InterPro" id="IPR020587">
    <property type="entry name" value="RecA_monomer-monomer_interface"/>
</dbReference>
<dbReference type="Gene3D" id="3.40.50.300">
    <property type="entry name" value="P-loop containing nucleotide triphosphate hydrolases"/>
    <property type="match status" value="1"/>
</dbReference>
<feature type="compositionally biased region" description="Basic and acidic residues" evidence="11">
    <location>
        <begin position="120"/>
        <end position="129"/>
    </location>
</feature>
<protein>
    <submittedName>
        <fullName evidence="14">Rad51</fullName>
    </submittedName>
</protein>
<dbReference type="PROSITE" id="PS50163">
    <property type="entry name" value="RECA_3"/>
    <property type="match status" value="1"/>
</dbReference>
<dbReference type="PANTHER" id="PTHR10721:SF1">
    <property type="entry name" value="MITOCHONDRIAL IMPORT INNER MEMBRANE TRANSLOCASE SUBUNIT TIM44"/>
    <property type="match status" value="1"/>
</dbReference>
<dbReference type="PROSITE" id="PS50162">
    <property type="entry name" value="RECA_2"/>
    <property type="match status" value="1"/>
</dbReference>
<dbReference type="GO" id="GO:0006281">
    <property type="term" value="P:DNA repair"/>
    <property type="evidence" value="ECO:0007669"/>
    <property type="project" value="InterPro"/>
</dbReference>
<dbReference type="Gene3D" id="3.10.450.240">
    <property type="match status" value="1"/>
</dbReference>
<keyword evidence="3 9" id="KW-0547">Nucleotide-binding</keyword>
<feature type="compositionally biased region" description="Basic and acidic residues" evidence="11">
    <location>
        <begin position="141"/>
        <end position="154"/>
    </location>
</feature>
<evidence type="ECO:0000259" key="12">
    <source>
        <dbReference type="PROSITE" id="PS50162"/>
    </source>
</evidence>
<dbReference type="InterPro" id="IPR007379">
    <property type="entry name" value="Tim44-like_dom"/>
</dbReference>
<dbReference type="GO" id="GO:0005524">
    <property type="term" value="F:ATP binding"/>
    <property type="evidence" value="ECO:0007669"/>
    <property type="project" value="UniProtKB-KW"/>
</dbReference>
<dbReference type="SUPFAM" id="SSF47794">
    <property type="entry name" value="Rad51 N-terminal domain-like"/>
    <property type="match status" value="1"/>
</dbReference>
<sequence>MLRLSTRALRRARLTVSRDSQNVLPRLANHLQSQTRTMGFFSDLKNQLKNEMEKNEELKKSFEELEKTKEQFKNVEKAAKEKMSEVSSMTEEAAKSFQEQALQASQKIKESYEETTKVAADAKKDKEDANAADTADTFAADDAKKDEGKTKGGEIPEETDEAVEGARAFVKNFIASITAQKNKLIHPSKFPKLRDEWKDAAQELFGKREKQTVDEALASVRTPSVQKPKKSEDEEPTEYTGTSALVAVKEEESAWQRVSARFREAPIIQGILDAAKQAAKTEAGKKVQQTTKQVKDKISDAQEEVLEVWETSQNPWVYRLSSIYDGLFGETPMAVAIKEIRRAEPDFILEEWKENIEEVVLPGVLEAFLRGNSRDLKKWFGEAAYSRMNIAIRERKSEGLVMDPHVLSIDNVEVIEATAEDKQAPIILMRFQAQQINCIRNREGEVVEGSEDEVLAYYYIFAFQRDYDEEQETLRWRIVDLHMQRGGSTSTIHVSVTITLFRTHVRTHFRIDVDKHKRSKTDTTDSMGISQRMGNVDEAMTEPQVVCSELKARESEQQMVAAPRVIDRDDEEDDSLRSYEPIDLLRDAGIKTTDIAKLKNGGFATIGQLFQVSHKRLLDVKGISEAKRVKEIPYLDTSSDSFFMQAKWCFMLTQKMMPEKSGFVSASSLYQQSQSRIFITTGSQQLDQILGGGLETMSVTEVHGEFRTGKTQLCHTLCVTSQLPRSRGGGAGKVAFVDTEGTFRPVCLTCLSLCFPSDQCIMMTGRIALLKSPKYDTIWYINGAHSHDAQMDLVVKLGVLFADPDQGPFRLLIIDSVTALFRTDFSGRGELSERQQRLNQHLARLVKHAEEFNIAVLVVNQVMADPGANVLFGSEMKPVGGHVMSHGVHTRVLMKKGRAENRICKVIDSPCMPEAECSIQLFEGGVTDSDE</sequence>
<dbReference type="InterPro" id="IPR032710">
    <property type="entry name" value="NTF2-like_dom_sf"/>
</dbReference>
<comment type="similarity">
    <text evidence="2">Belongs to the Tim44 family.</text>
</comment>
<dbReference type="InterPro" id="IPR039544">
    <property type="entry name" value="Tim44-like"/>
</dbReference>
<evidence type="ECO:0000256" key="7">
    <source>
        <dbReference type="ARBA" id="ARBA00023128"/>
    </source>
</evidence>
<accession>A0A8S9UVS9</accession>
<dbReference type="SUPFAM" id="SSF52540">
    <property type="entry name" value="P-loop containing nucleoside triphosphate hydrolases"/>
    <property type="match status" value="1"/>
</dbReference>
<feature type="domain" description="RecA family profile 1" evidence="12">
    <location>
        <begin position="675"/>
        <end position="862"/>
    </location>
</feature>
<feature type="domain" description="RecA family profile 2" evidence="13">
    <location>
        <begin position="869"/>
        <end position="931"/>
    </location>
</feature>
<comment type="subcellular location">
    <subcellularLocation>
        <location evidence="1">Mitochondrion inner membrane</location>
    </subcellularLocation>
</comment>
<dbReference type="Gene3D" id="1.10.150.20">
    <property type="entry name" value="5' to 3' exonuclease, C-terminal subdomain"/>
    <property type="match status" value="1"/>
</dbReference>
<dbReference type="GO" id="GO:0003677">
    <property type="term" value="F:DNA binding"/>
    <property type="evidence" value="ECO:0007669"/>
    <property type="project" value="InterPro"/>
</dbReference>
<dbReference type="InterPro" id="IPR013632">
    <property type="entry name" value="Rad51_C"/>
</dbReference>
<evidence type="ECO:0000256" key="4">
    <source>
        <dbReference type="ARBA" id="ARBA00022792"/>
    </source>
</evidence>
<evidence type="ECO:0000256" key="3">
    <source>
        <dbReference type="ARBA" id="ARBA00022741"/>
    </source>
</evidence>
<dbReference type="Pfam" id="PF08423">
    <property type="entry name" value="Rad51"/>
    <property type="match status" value="1"/>
</dbReference>
<dbReference type="EMBL" id="JAACNO010000856">
    <property type="protein sequence ID" value="KAF4144503.1"/>
    <property type="molecule type" value="Genomic_DNA"/>
</dbReference>
<dbReference type="Pfam" id="PF04280">
    <property type="entry name" value="Tim44"/>
    <property type="match status" value="1"/>
</dbReference>
<dbReference type="InterPro" id="IPR003593">
    <property type="entry name" value="AAA+_ATPase"/>
</dbReference>
<evidence type="ECO:0000256" key="5">
    <source>
        <dbReference type="ARBA" id="ARBA00022840"/>
    </source>
</evidence>
<comment type="caution">
    <text evidence="14">The sequence shown here is derived from an EMBL/GenBank/DDBJ whole genome shotgun (WGS) entry which is preliminary data.</text>
</comment>
<reference evidence="14" key="1">
    <citation type="submission" date="2020-03" db="EMBL/GenBank/DDBJ databases">
        <title>Hybrid Assembly of Korean Phytophthora infestans isolates.</title>
        <authorList>
            <person name="Prokchorchik M."/>
            <person name="Lee Y."/>
            <person name="Seo J."/>
            <person name="Cho J.-H."/>
            <person name="Park Y.-E."/>
            <person name="Jang D.-C."/>
            <person name="Im J.-S."/>
            <person name="Choi J.-G."/>
            <person name="Park H.-J."/>
            <person name="Lee G.-B."/>
            <person name="Lee Y.-G."/>
            <person name="Hong S.-Y."/>
            <person name="Cho K."/>
            <person name="Sohn K.H."/>
        </authorList>
    </citation>
    <scope>NUCLEOTIDE SEQUENCE</scope>
    <source>
        <strain evidence="14">KR_2_A2</strain>
    </source>
</reference>
<evidence type="ECO:0000313" key="15">
    <source>
        <dbReference type="Proteomes" id="UP000704712"/>
    </source>
</evidence>
<comment type="similarity">
    <text evidence="9">Belongs to the RecA family.</text>
</comment>
<dbReference type="GO" id="GO:0140664">
    <property type="term" value="F:ATP-dependent DNA damage sensor activity"/>
    <property type="evidence" value="ECO:0007669"/>
    <property type="project" value="InterPro"/>
</dbReference>
<dbReference type="SUPFAM" id="SSF54427">
    <property type="entry name" value="NTF2-like"/>
    <property type="match status" value="1"/>
</dbReference>
<evidence type="ECO:0000259" key="13">
    <source>
        <dbReference type="PROSITE" id="PS50163"/>
    </source>
</evidence>
<dbReference type="InterPro" id="IPR020588">
    <property type="entry name" value="RecA_ATP-bd"/>
</dbReference>
<keyword evidence="6" id="KW-0809">Transit peptide</keyword>
<dbReference type="InterPro" id="IPR010995">
    <property type="entry name" value="DNA_repair_Rad51/TF_NusA_a-hlx"/>
</dbReference>
<dbReference type="NCBIfam" id="NF003301">
    <property type="entry name" value="PRK04301.1"/>
    <property type="match status" value="1"/>
</dbReference>
<dbReference type="FunFam" id="3.10.450.240:FF:000014">
    <property type="entry name" value="Meiotic recombination protein DMC1"/>
    <property type="match status" value="1"/>
</dbReference>
<feature type="region of interest" description="Disordered" evidence="11">
    <location>
        <begin position="215"/>
        <end position="240"/>
    </location>
</feature>
<dbReference type="InterPro" id="IPR027417">
    <property type="entry name" value="P-loop_NTPase"/>
</dbReference>
<dbReference type="AlphaFoldDB" id="A0A8S9UVS9"/>
<keyword evidence="7" id="KW-0496">Mitochondrion</keyword>
<name>A0A8S9UVS9_PHYIN</name>
<dbReference type="PANTHER" id="PTHR10721">
    <property type="entry name" value="MITOCHONDRIAL IMPORT INNER MEMBRANE TRANSLOCASE SUBUNIT TIM44"/>
    <property type="match status" value="1"/>
</dbReference>
<proteinExistence type="inferred from homology"/>
<dbReference type="GO" id="GO:0005743">
    <property type="term" value="C:mitochondrial inner membrane"/>
    <property type="evidence" value="ECO:0007669"/>
    <property type="project" value="UniProtKB-SubCell"/>
</dbReference>
<organism evidence="14 15">
    <name type="scientific">Phytophthora infestans</name>
    <name type="common">Potato late blight agent</name>
    <name type="synonym">Botrytis infestans</name>
    <dbReference type="NCBI Taxonomy" id="4787"/>
    <lineage>
        <taxon>Eukaryota</taxon>
        <taxon>Sar</taxon>
        <taxon>Stramenopiles</taxon>
        <taxon>Oomycota</taxon>
        <taxon>Peronosporomycetes</taxon>
        <taxon>Peronosporales</taxon>
        <taxon>Peronosporaceae</taxon>
        <taxon>Phytophthora</taxon>
    </lineage>
</organism>
<dbReference type="Proteomes" id="UP000704712">
    <property type="component" value="Unassembled WGS sequence"/>
</dbReference>
<feature type="compositionally biased region" description="Low complexity" evidence="11">
    <location>
        <begin position="131"/>
        <end position="140"/>
    </location>
</feature>
<dbReference type="SMART" id="SM00978">
    <property type="entry name" value="Tim44"/>
    <property type="match status" value="1"/>
</dbReference>
<evidence type="ECO:0000256" key="1">
    <source>
        <dbReference type="ARBA" id="ARBA00004273"/>
    </source>
</evidence>
<evidence type="ECO:0000256" key="2">
    <source>
        <dbReference type="ARBA" id="ARBA00009597"/>
    </source>
</evidence>
<evidence type="ECO:0000256" key="9">
    <source>
        <dbReference type="RuleBase" id="RU003422"/>
    </source>
</evidence>
<evidence type="ECO:0000256" key="10">
    <source>
        <dbReference type="SAM" id="Coils"/>
    </source>
</evidence>
<keyword evidence="8" id="KW-0472">Membrane</keyword>
<evidence type="ECO:0000313" key="14">
    <source>
        <dbReference type="EMBL" id="KAF4144503.1"/>
    </source>
</evidence>
<feature type="region of interest" description="Disordered" evidence="11">
    <location>
        <begin position="120"/>
        <end position="161"/>
    </location>
</feature>
<evidence type="ECO:0000256" key="8">
    <source>
        <dbReference type="ARBA" id="ARBA00023136"/>
    </source>
</evidence>
<evidence type="ECO:0000256" key="11">
    <source>
        <dbReference type="SAM" id="MobiDB-lite"/>
    </source>
</evidence>
<keyword evidence="5 9" id="KW-0067">ATP-binding</keyword>
<feature type="coiled-coil region" evidence="10">
    <location>
        <begin position="41"/>
        <end position="85"/>
    </location>
</feature>
<gene>
    <name evidence="14" type="ORF">GN958_ATG06351</name>
</gene>
<dbReference type="GO" id="GO:0030150">
    <property type="term" value="P:protein import into mitochondrial matrix"/>
    <property type="evidence" value="ECO:0007669"/>
    <property type="project" value="TreeGrafter"/>
</dbReference>
<dbReference type="SMART" id="SM00382">
    <property type="entry name" value="AAA"/>
    <property type="match status" value="1"/>
</dbReference>
<dbReference type="GO" id="GO:0051087">
    <property type="term" value="F:protein-folding chaperone binding"/>
    <property type="evidence" value="ECO:0007669"/>
    <property type="project" value="TreeGrafter"/>
</dbReference>